<dbReference type="InterPro" id="IPR035669">
    <property type="entry name" value="SGNH_plant_lipase-like"/>
</dbReference>
<dbReference type="Proteomes" id="UP000235220">
    <property type="component" value="Chromosome 8"/>
</dbReference>
<keyword evidence="3" id="KW-0964">Secreted</keyword>
<proteinExistence type="inferred from homology"/>
<evidence type="ECO:0000256" key="6">
    <source>
        <dbReference type="ARBA" id="ARBA00022963"/>
    </source>
</evidence>
<gene>
    <name evidence="10" type="primary">LOC109005116</name>
</gene>
<accession>A0A6P9ELY2</accession>
<dbReference type="PANTHER" id="PTHR45650">
    <property type="entry name" value="GDSL-LIKE LIPASE/ACYLHYDROLASE-RELATED"/>
    <property type="match status" value="1"/>
</dbReference>
<name>A0A6P9ELY2_JUGRE</name>
<evidence type="ECO:0000256" key="7">
    <source>
        <dbReference type="ARBA" id="ARBA00023098"/>
    </source>
</evidence>
<evidence type="ECO:0000256" key="8">
    <source>
        <dbReference type="SAM" id="SignalP"/>
    </source>
</evidence>
<keyword evidence="6" id="KW-0442">Lipid degradation</keyword>
<dbReference type="Gene3D" id="3.40.50.1110">
    <property type="entry name" value="SGNH hydrolase"/>
    <property type="match status" value="1"/>
</dbReference>
<comment type="subcellular location">
    <subcellularLocation>
        <location evidence="1">Secreted</location>
    </subcellularLocation>
</comment>
<protein>
    <submittedName>
        <fullName evidence="10">GDSL esterase/lipase At1g29670-like isoform X2</fullName>
    </submittedName>
</protein>
<evidence type="ECO:0000313" key="9">
    <source>
        <dbReference type="Proteomes" id="UP000235220"/>
    </source>
</evidence>
<sequence length="364" mass="40017">MAYWLVILGKLQLAALILLVSSFLQQHFANGQPLQVPCFFIFGDSLSDNGNNNNLKTTANSNYQPYGIDFPKGRPTGRFTNAEELGFPEDSIPPYAKLATVGPVEKALKGVNYASGAAGILNESGRTRGDRIPMNEQLTNHQKTVSRIINKLGKKNATQLLNKCIYSVAIGTNDYINNYFLPQFYPASRIYTPSQYAEILLRKLSQQLRTLHRRKARKVVVYGLGLLGCIPYEVKMYGANISGCVDKINEAVMLFNNGLKSLVSDLNNNHTINATFIFINSTGISLTSSPGSITVSNAACCQVSEASAPQCIRSGKTCSNRTQYAFWDEAHPTEAAYSATAARAYRALLPTDSYPFDIQRLAQL</sequence>
<comment type="similarity">
    <text evidence="2">Belongs to the 'GDSL' lipolytic enzyme family.</text>
</comment>
<keyword evidence="4 8" id="KW-0732">Signal</keyword>
<evidence type="ECO:0000256" key="4">
    <source>
        <dbReference type="ARBA" id="ARBA00022729"/>
    </source>
</evidence>
<organism evidence="9 10">
    <name type="scientific">Juglans regia</name>
    <name type="common">English walnut</name>
    <dbReference type="NCBI Taxonomy" id="51240"/>
    <lineage>
        <taxon>Eukaryota</taxon>
        <taxon>Viridiplantae</taxon>
        <taxon>Streptophyta</taxon>
        <taxon>Embryophyta</taxon>
        <taxon>Tracheophyta</taxon>
        <taxon>Spermatophyta</taxon>
        <taxon>Magnoliopsida</taxon>
        <taxon>eudicotyledons</taxon>
        <taxon>Gunneridae</taxon>
        <taxon>Pentapetalae</taxon>
        <taxon>rosids</taxon>
        <taxon>fabids</taxon>
        <taxon>Fagales</taxon>
        <taxon>Juglandaceae</taxon>
        <taxon>Juglans</taxon>
    </lineage>
</organism>
<feature type="chain" id="PRO_5028221480" evidence="8">
    <location>
        <begin position="32"/>
        <end position="364"/>
    </location>
</feature>
<dbReference type="InterPro" id="IPR051238">
    <property type="entry name" value="GDSL_esterase/lipase"/>
</dbReference>
<evidence type="ECO:0000256" key="5">
    <source>
        <dbReference type="ARBA" id="ARBA00022801"/>
    </source>
</evidence>
<dbReference type="CDD" id="cd01837">
    <property type="entry name" value="SGNH_plant_lipase_like"/>
    <property type="match status" value="1"/>
</dbReference>
<dbReference type="InterPro" id="IPR001087">
    <property type="entry name" value="GDSL"/>
</dbReference>
<reference evidence="10" key="1">
    <citation type="submission" date="2025-08" db="UniProtKB">
        <authorList>
            <consortium name="RefSeq"/>
        </authorList>
    </citation>
    <scope>IDENTIFICATION</scope>
    <source>
        <tissue evidence="10">Leaves</tissue>
    </source>
</reference>
<dbReference type="PANTHER" id="PTHR45650:SF9">
    <property type="entry name" value="SGNH HYDROLASE-TYPE ESTERASE DOMAIN-CONTAINING PROTEIN"/>
    <property type="match status" value="1"/>
</dbReference>
<evidence type="ECO:0000256" key="1">
    <source>
        <dbReference type="ARBA" id="ARBA00004613"/>
    </source>
</evidence>
<dbReference type="SUPFAM" id="SSF52266">
    <property type="entry name" value="SGNH hydrolase"/>
    <property type="match status" value="1"/>
</dbReference>
<dbReference type="GO" id="GO:0016042">
    <property type="term" value="P:lipid catabolic process"/>
    <property type="evidence" value="ECO:0007669"/>
    <property type="project" value="UniProtKB-KW"/>
</dbReference>
<keyword evidence="5" id="KW-0378">Hydrolase</keyword>
<evidence type="ECO:0000313" key="10">
    <source>
        <dbReference type="RefSeq" id="XP_035549560.1"/>
    </source>
</evidence>
<dbReference type="GeneID" id="109005116"/>
<dbReference type="Pfam" id="PF00657">
    <property type="entry name" value="Lipase_GDSL"/>
    <property type="match status" value="1"/>
</dbReference>
<dbReference type="GO" id="GO:0005576">
    <property type="term" value="C:extracellular region"/>
    <property type="evidence" value="ECO:0007669"/>
    <property type="project" value="UniProtKB-SubCell"/>
</dbReference>
<evidence type="ECO:0000256" key="3">
    <source>
        <dbReference type="ARBA" id="ARBA00022525"/>
    </source>
</evidence>
<dbReference type="GO" id="GO:0016788">
    <property type="term" value="F:hydrolase activity, acting on ester bonds"/>
    <property type="evidence" value="ECO:0007669"/>
    <property type="project" value="InterPro"/>
</dbReference>
<dbReference type="RefSeq" id="XP_035549560.1">
    <property type="nucleotide sequence ID" value="XM_035693667.1"/>
</dbReference>
<dbReference type="InterPro" id="IPR036514">
    <property type="entry name" value="SGNH_hydro_sf"/>
</dbReference>
<keyword evidence="9" id="KW-1185">Reference proteome</keyword>
<feature type="signal peptide" evidence="8">
    <location>
        <begin position="1"/>
        <end position="31"/>
    </location>
</feature>
<evidence type="ECO:0000256" key="2">
    <source>
        <dbReference type="ARBA" id="ARBA00008668"/>
    </source>
</evidence>
<keyword evidence="7" id="KW-0443">Lipid metabolism</keyword>
<dbReference type="AlphaFoldDB" id="A0A6P9ELY2"/>